<dbReference type="Proteomes" id="UP000297747">
    <property type="component" value="Unassembled WGS sequence"/>
</dbReference>
<sequence length="61" mass="7146">MDSELKALTEKYVNSDEAGVSYVCRHLLQAMERIERTERDYLNAISICHSRIQDMQSVLER</sequence>
<evidence type="ECO:0000313" key="2">
    <source>
        <dbReference type="Proteomes" id="UP000297747"/>
    </source>
</evidence>
<dbReference type="EMBL" id="SPQA01000001">
    <property type="protein sequence ID" value="TFU31857.1"/>
    <property type="molecule type" value="Genomic_DNA"/>
</dbReference>
<dbReference type="AlphaFoldDB" id="A0A4Y9FRJ7"/>
<protein>
    <submittedName>
        <fullName evidence="1">Uncharacterized protein</fullName>
    </submittedName>
</protein>
<dbReference type="RefSeq" id="WP_135051935.1">
    <property type="nucleotide sequence ID" value="NZ_CAKOCW010000005.1"/>
</dbReference>
<accession>A0A4Y9FRJ7</accession>
<evidence type="ECO:0000313" key="1">
    <source>
        <dbReference type="EMBL" id="TFU31857.1"/>
    </source>
</evidence>
<name>A0A4Y9FRJ7_STRAI</name>
<proteinExistence type="predicted"/>
<gene>
    <name evidence="1" type="ORF">E4U01_00100</name>
</gene>
<comment type="caution">
    <text evidence="1">The sequence shown here is derived from an EMBL/GenBank/DDBJ whole genome shotgun (WGS) entry which is preliminary data.</text>
</comment>
<reference evidence="1 2" key="1">
    <citation type="submission" date="2019-03" db="EMBL/GenBank/DDBJ databases">
        <title>Diversity of the mouse oral microbiome.</title>
        <authorList>
            <person name="Joseph S."/>
            <person name="Aduse-Opoku J."/>
            <person name="Curtis M."/>
            <person name="Wade W."/>
            <person name="Hashim A."/>
        </authorList>
    </citation>
    <scope>NUCLEOTIDE SEQUENCE [LARGE SCALE GENOMIC DNA]</scope>
    <source>
        <strain evidence="1 2">HT4</strain>
    </source>
</reference>
<organism evidence="1 2">
    <name type="scientific">Streptococcus acidominimus</name>
    <dbReference type="NCBI Taxonomy" id="1326"/>
    <lineage>
        <taxon>Bacteria</taxon>
        <taxon>Bacillati</taxon>
        <taxon>Bacillota</taxon>
        <taxon>Bacilli</taxon>
        <taxon>Lactobacillales</taxon>
        <taxon>Streptococcaceae</taxon>
        <taxon>Streptococcus</taxon>
    </lineage>
</organism>